<feature type="transmembrane region" description="Helical" evidence="1">
    <location>
        <begin position="147"/>
        <end position="172"/>
    </location>
</feature>
<reference evidence="2 3" key="1">
    <citation type="submission" date="2016-05" db="EMBL/GenBank/DDBJ databases">
        <title>Genomic Taxonomy of the Vibrionaceae.</title>
        <authorList>
            <person name="Gomez-Gil B."/>
            <person name="Enciso-Ibarra J."/>
        </authorList>
    </citation>
    <scope>NUCLEOTIDE SEQUENCE [LARGE SCALE GENOMIC DNA]</scope>
    <source>
        <strain evidence="2 3">CAIM 1920</strain>
    </source>
</reference>
<dbReference type="InterPro" id="IPR010390">
    <property type="entry name" value="ABC-2_transporter-like"/>
</dbReference>
<feature type="transmembrane region" description="Helical" evidence="1">
    <location>
        <begin position="20"/>
        <end position="40"/>
    </location>
</feature>
<feature type="transmembrane region" description="Helical" evidence="1">
    <location>
        <begin position="184"/>
        <end position="204"/>
    </location>
</feature>
<gene>
    <name evidence="2" type="ORF">A8L45_11520</name>
</gene>
<dbReference type="EMBL" id="LYBM01000019">
    <property type="protein sequence ID" value="ODA33067.1"/>
    <property type="molecule type" value="Genomic_DNA"/>
</dbReference>
<dbReference type="RefSeq" id="WP_068902385.1">
    <property type="nucleotide sequence ID" value="NZ_LYBM01000019.1"/>
</dbReference>
<dbReference type="PANTHER" id="PTHR36832">
    <property type="entry name" value="SLR1174 PROTEIN-RELATED"/>
    <property type="match status" value="1"/>
</dbReference>
<feature type="transmembrane region" description="Helical" evidence="1">
    <location>
        <begin position="60"/>
        <end position="78"/>
    </location>
</feature>
<dbReference type="STRING" id="1080227.A8L45_11520"/>
<evidence type="ECO:0008006" key="4">
    <source>
        <dbReference type="Google" id="ProtNLM"/>
    </source>
</evidence>
<accession>A0A1C3EIK9</accession>
<dbReference type="PANTHER" id="PTHR36832:SF1">
    <property type="entry name" value="SLR1174 PROTEIN"/>
    <property type="match status" value="1"/>
</dbReference>
<evidence type="ECO:0000313" key="2">
    <source>
        <dbReference type="EMBL" id="ODA33067.1"/>
    </source>
</evidence>
<sequence>MSKYIFIIKMGLQMSLTYRLNYVISILSSAFPILLQVMLWHAVFSYTGAEKVYGYTYPEMMAYTLFALLIGQALRTGFEYEVATDIKDGGLNRFLIQPLSYLGYRLTAYLGNNISYFLVTLVLIGLCGIGLTYWLDMTFELKSFLCLLLVLCAAFMIQFFLFYMVGLVAFWAHEVWGVFESVRIVGLVLSGGIFPLTVFGETGMQILSYLPFQYVIFFPIEVVLGRVSDAEVLHGFMLQLFGSACCGESHGSSGNVVAKASSH</sequence>
<keyword evidence="1" id="KW-0812">Transmembrane</keyword>
<organism evidence="2 3">
    <name type="scientific">Veronia pacifica</name>
    <dbReference type="NCBI Taxonomy" id="1080227"/>
    <lineage>
        <taxon>Bacteria</taxon>
        <taxon>Pseudomonadati</taxon>
        <taxon>Pseudomonadota</taxon>
        <taxon>Gammaproteobacteria</taxon>
        <taxon>Vibrionales</taxon>
        <taxon>Vibrionaceae</taxon>
        <taxon>Veronia</taxon>
    </lineage>
</organism>
<protein>
    <recommendedName>
        <fullName evidence="4">ABC transporter permease</fullName>
    </recommendedName>
</protein>
<comment type="caution">
    <text evidence="2">The sequence shown here is derived from an EMBL/GenBank/DDBJ whole genome shotgun (WGS) entry which is preliminary data.</text>
</comment>
<proteinExistence type="predicted"/>
<dbReference type="Pfam" id="PF06182">
    <property type="entry name" value="ABC2_membrane_6"/>
    <property type="match status" value="1"/>
</dbReference>
<dbReference type="Proteomes" id="UP000094936">
    <property type="component" value="Unassembled WGS sequence"/>
</dbReference>
<feature type="transmembrane region" description="Helical" evidence="1">
    <location>
        <begin position="114"/>
        <end position="135"/>
    </location>
</feature>
<name>A0A1C3EIK9_9GAMM</name>
<evidence type="ECO:0000256" key="1">
    <source>
        <dbReference type="SAM" id="Phobius"/>
    </source>
</evidence>
<evidence type="ECO:0000313" key="3">
    <source>
        <dbReference type="Proteomes" id="UP000094936"/>
    </source>
</evidence>
<keyword evidence="1" id="KW-1133">Transmembrane helix</keyword>
<dbReference type="AlphaFoldDB" id="A0A1C3EIK9"/>
<dbReference type="OrthoDB" id="8582979at2"/>
<keyword evidence="3" id="KW-1185">Reference proteome</keyword>
<keyword evidence="1" id="KW-0472">Membrane</keyword>